<dbReference type="RefSeq" id="WP_339573434.1">
    <property type="nucleotide sequence ID" value="NZ_JBBIAA010000001.1"/>
</dbReference>
<dbReference type="InterPro" id="IPR001444">
    <property type="entry name" value="Flag_bb_rod_N"/>
</dbReference>
<evidence type="ECO:0000256" key="2">
    <source>
        <dbReference type="ARBA" id="ARBA00004613"/>
    </source>
</evidence>
<keyword evidence="5" id="KW-0964">Secreted</keyword>
<evidence type="ECO:0000256" key="1">
    <source>
        <dbReference type="ARBA" id="ARBA00004365"/>
    </source>
</evidence>
<feature type="domain" description="Flagellar basal body rod protein N-terminal" evidence="7">
    <location>
        <begin position="8"/>
        <end position="37"/>
    </location>
</feature>
<keyword evidence="10" id="KW-0966">Cell projection</keyword>
<evidence type="ECO:0000259" key="7">
    <source>
        <dbReference type="Pfam" id="PF00460"/>
    </source>
</evidence>
<dbReference type="InterPro" id="IPR002371">
    <property type="entry name" value="FlgK"/>
</dbReference>
<name>A0ABU8RGE9_9ACTN</name>
<evidence type="ECO:0000256" key="6">
    <source>
        <dbReference type="ARBA" id="ARBA00023143"/>
    </source>
</evidence>
<dbReference type="PANTHER" id="PTHR30033">
    <property type="entry name" value="FLAGELLAR HOOK-ASSOCIATED PROTEIN 1"/>
    <property type="match status" value="1"/>
</dbReference>
<dbReference type="EMBL" id="JBBIAA010000001">
    <property type="protein sequence ID" value="MEJ5944044.1"/>
    <property type="molecule type" value="Genomic_DNA"/>
</dbReference>
<evidence type="ECO:0000313" key="11">
    <source>
        <dbReference type="Proteomes" id="UP001387100"/>
    </source>
</evidence>
<dbReference type="Pfam" id="PF22638">
    <property type="entry name" value="FlgK_D1"/>
    <property type="match status" value="1"/>
</dbReference>
<keyword evidence="6" id="KW-0975">Bacterial flagellum</keyword>
<dbReference type="Proteomes" id="UP001387100">
    <property type="component" value="Unassembled WGS sequence"/>
</dbReference>
<feature type="domain" description="Flagellar basal-body/hook protein C-terminal" evidence="8">
    <location>
        <begin position="405"/>
        <end position="449"/>
    </location>
</feature>
<dbReference type="PANTHER" id="PTHR30033:SF1">
    <property type="entry name" value="FLAGELLAR HOOK-ASSOCIATED PROTEIN 1"/>
    <property type="match status" value="1"/>
</dbReference>
<keyword evidence="10" id="KW-0282">Flagellum</keyword>
<dbReference type="SUPFAM" id="SSF64518">
    <property type="entry name" value="Phase 1 flagellin"/>
    <property type="match status" value="1"/>
</dbReference>
<feature type="domain" description="Flagellar hook-associated protein FlgK helical" evidence="9">
    <location>
        <begin position="100"/>
        <end position="319"/>
    </location>
</feature>
<dbReference type="Pfam" id="PF06429">
    <property type="entry name" value="Flg_bbr_C"/>
    <property type="match status" value="1"/>
</dbReference>
<accession>A0ABU8RGE9</accession>
<reference evidence="10 11" key="1">
    <citation type="journal article" date="2017" name="Int. J. Syst. Evol. Microbiol.">
        <title>Pseudokineococcus basanitobsidens sp. nov., isolated from volcanic rock.</title>
        <authorList>
            <person name="Lee D.W."/>
            <person name="Park M.Y."/>
            <person name="Kim J.J."/>
            <person name="Kim B.S."/>
        </authorList>
    </citation>
    <scope>NUCLEOTIDE SEQUENCE [LARGE SCALE GENOMIC DNA]</scope>
    <source>
        <strain evidence="10 11">DSM 103726</strain>
    </source>
</reference>
<evidence type="ECO:0000259" key="9">
    <source>
        <dbReference type="Pfam" id="PF22638"/>
    </source>
</evidence>
<evidence type="ECO:0000256" key="3">
    <source>
        <dbReference type="ARBA" id="ARBA00009677"/>
    </source>
</evidence>
<keyword evidence="11" id="KW-1185">Reference proteome</keyword>
<comment type="similarity">
    <text evidence="3">Belongs to the flagella basal body rod proteins family.</text>
</comment>
<dbReference type="Pfam" id="PF00460">
    <property type="entry name" value="Flg_bb_rod"/>
    <property type="match status" value="1"/>
</dbReference>
<sequence length="456" mass="45323">MSTFQGLSIALSSLQTQRRAMDVAGQNVANAATPGYTRQRVDTAAIAGPRASLSDGVRGWTTGSGVTVTQVARLTDRLAAGRLEVATGDAALASARAGVLSTVEGGFAEPGDSGLTARLGAMWGAWSGLSEADPLGPTGDAARVTVAGRSEEVAASLRQGAARTTSTWSDVRGELGTLTTEVNSLATSVADLNRLIVTTEGTGAPAHELADQRDELVRRLSTLVGATSSPRSDSGAVDVVVGGQKLVDGGTAAGIAISGPAAMDGASTAATTVTLGGSALAVGGTAAGLTEALTTTLPGTMAGYDRVAAALATQVNGRHGDPAVFTATDGGAVTATTITASIAPADIKAGNGDRDVSIAAGMASLSESTAGPDAAWRTFVVTTAGAVSAADVRATATATARDSAQGVLTSSTGVDIDSEMVDLLTFQRAYEGAARVMTAVDEMLDTLINRTGVVGR</sequence>
<protein>
    <recommendedName>
        <fullName evidence="4">Flagellar hook-associated protein 1</fullName>
    </recommendedName>
</protein>
<evidence type="ECO:0000313" key="10">
    <source>
        <dbReference type="EMBL" id="MEJ5944044.1"/>
    </source>
</evidence>
<evidence type="ECO:0000256" key="4">
    <source>
        <dbReference type="ARBA" id="ARBA00016244"/>
    </source>
</evidence>
<organism evidence="10 11">
    <name type="scientific">Pseudokineococcus basanitobsidens</name>
    <dbReference type="NCBI Taxonomy" id="1926649"/>
    <lineage>
        <taxon>Bacteria</taxon>
        <taxon>Bacillati</taxon>
        <taxon>Actinomycetota</taxon>
        <taxon>Actinomycetes</taxon>
        <taxon>Kineosporiales</taxon>
        <taxon>Kineosporiaceae</taxon>
        <taxon>Pseudokineococcus</taxon>
    </lineage>
</organism>
<keyword evidence="10" id="KW-0969">Cilium</keyword>
<gene>
    <name evidence="10" type="primary">flgK</name>
    <name evidence="10" type="ORF">WDZ17_01865</name>
</gene>
<proteinExistence type="inferred from homology"/>
<dbReference type="NCBIfam" id="TIGR02492">
    <property type="entry name" value="flgK_ends"/>
    <property type="match status" value="1"/>
</dbReference>
<dbReference type="InterPro" id="IPR053927">
    <property type="entry name" value="FlgK_helical"/>
</dbReference>
<evidence type="ECO:0000259" key="8">
    <source>
        <dbReference type="Pfam" id="PF06429"/>
    </source>
</evidence>
<comment type="caution">
    <text evidence="10">The sequence shown here is derived from an EMBL/GenBank/DDBJ whole genome shotgun (WGS) entry which is preliminary data.</text>
</comment>
<evidence type="ECO:0000256" key="5">
    <source>
        <dbReference type="ARBA" id="ARBA00022525"/>
    </source>
</evidence>
<comment type="subcellular location">
    <subcellularLocation>
        <location evidence="1">Bacterial flagellum</location>
    </subcellularLocation>
    <subcellularLocation>
        <location evidence="2">Secreted</location>
    </subcellularLocation>
</comment>
<dbReference type="InterPro" id="IPR010930">
    <property type="entry name" value="Flg_bb/hook_C_dom"/>
</dbReference>